<keyword evidence="2" id="KW-0378">Hydrolase</keyword>
<dbReference type="OrthoDB" id="9811471at2"/>
<feature type="domain" description="Amidase" evidence="1">
    <location>
        <begin position="73"/>
        <end position="525"/>
    </location>
</feature>
<dbReference type="EMBL" id="RAWE01000090">
    <property type="protein sequence ID" value="RKH00565.1"/>
    <property type="molecule type" value="Genomic_DNA"/>
</dbReference>
<reference evidence="3" key="1">
    <citation type="submission" date="2018-09" db="EMBL/GenBank/DDBJ databases">
        <authorList>
            <person name="Livingstone P.G."/>
            <person name="Whitworth D.E."/>
        </authorList>
    </citation>
    <scope>NUCLEOTIDE SEQUENCE [LARGE SCALE GENOMIC DNA]</scope>
    <source>
        <strain evidence="3">CA043D</strain>
    </source>
</reference>
<sequence>MTKKTAAADVTPTGLSRRTLLGAAAAVTGALAARDARAAAPAAAAPGAFALEEATVAELRAGLESGKHTARGLTEAYLARIRALDRTGDLPLCSVIELNPDALTLADALDAERKAKGARGPLHGIPVLIKDNIATADKMQTTAGSLALVGAVPSRDAFIVERLRAAGAVLLGKTNLSEWANFRSTHSTSGWSGRGGLCRNPYALDRTPSGSSSGSGAATAASFCAVSVGTETDGSIVSPASACSLVGLKPTVGLVSRAGIIPISSTQDTAGPMTRTVADAAALLSVLAGEDPRDAATAAGKGRVHPDYTKFLDPKGLAGARIGVPRERFFGYHPATDAVVERALEVMKAQGAVLVDPVTLPNTAKLDGPEMEVLLYEFKAGLEAWLAQLGEGAPVRTLADLIAFNEKNREREMPWFGQELLLQARKKGPLTDAAYKKALAACRRYSRAEGLDAVMNKHQLDALVAPTQAPAGPIDLVLGDHWLGSSSTPAAVSGYPTLTVPAGDVHGLPVGMSFIGRAWSEPVLLKLAYAYEQASHARRKPTFVRSVDLRGA</sequence>
<dbReference type="Pfam" id="PF01425">
    <property type="entry name" value="Amidase"/>
    <property type="match status" value="1"/>
</dbReference>
<comment type="caution">
    <text evidence="2">The sequence shown here is derived from an EMBL/GenBank/DDBJ whole genome shotgun (WGS) entry which is preliminary data.</text>
</comment>
<dbReference type="EC" id="3.5.1.4" evidence="2"/>
<dbReference type="InterPro" id="IPR023631">
    <property type="entry name" value="Amidase_dom"/>
</dbReference>
<evidence type="ECO:0000313" key="2">
    <source>
        <dbReference type="EMBL" id="RKH00565.1"/>
    </source>
</evidence>
<dbReference type="Proteomes" id="UP000268313">
    <property type="component" value="Unassembled WGS sequence"/>
</dbReference>
<accession>A0A3A8K899</accession>
<dbReference type="InterPro" id="IPR036928">
    <property type="entry name" value="AS_sf"/>
</dbReference>
<protein>
    <submittedName>
        <fullName evidence="2">Amidase</fullName>
        <ecNumber evidence="2">3.5.1.4</ecNumber>
    </submittedName>
</protein>
<dbReference type="InterPro" id="IPR006311">
    <property type="entry name" value="TAT_signal"/>
</dbReference>
<dbReference type="AlphaFoldDB" id="A0A3A8K899"/>
<dbReference type="PANTHER" id="PTHR42678">
    <property type="entry name" value="AMIDASE"/>
    <property type="match status" value="1"/>
</dbReference>
<evidence type="ECO:0000313" key="3">
    <source>
        <dbReference type="Proteomes" id="UP000268313"/>
    </source>
</evidence>
<dbReference type="SUPFAM" id="SSF75304">
    <property type="entry name" value="Amidase signature (AS) enzymes"/>
    <property type="match status" value="1"/>
</dbReference>
<dbReference type="PANTHER" id="PTHR42678:SF34">
    <property type="entry name" value="OS04G0183300 PROTEIN"/>
    <property type="match status" value="1"/>
</dbReference>
<keyword evidence="3" id="KW-1185">Reference proteome</keyword>
<dbReference type="Gene3D" id="3.90.1300.10">
    <property type="entry name" value="Amidase signature (AS) domain"/>
    <property type="match status" value="1"/>
</dbReference>
<name>A0A3A8K899_9BACT</name>
<dbReference type="NCBIfam" id="NF006006">
    <property type="entry name" value="PRK08137.1"/>
    <property type="match status" value="1"/>
</dbReference>
<proteinExistence type="predicted"/>
<dbReference type="GO" id="GO:0004040">
    <property type="term" value="F:amidase activity"/>
    <property type="evidence" value="ECO:0007669"/>
    <property type="project" value="UniProtKB-EC"/>
</dbReference>
<gene>
    <name evidence="2" type="ORF">D7X32_23100</name>
</gene>
<dbReference type="PROSITE" id="PS51318">
    <property type="entry name" value="TAT"/>
    <property type="match status" value="1"/>
</dbReference>
<dbReference type="RefSeq" id="WP_120604736.1">
    <property type="nucleotide sequence ID" value="NZ_JABFJX010000014.1"/>
</dbReference>
<evidence type="ECO:0000259" key="1">
    <source>
        <dbReference type="Pfam" id="PF01425"/>
    </source>
</evidence>
<organism evidence="2 3">
    <name type="scientific">Corallococcus carmarthensis</name>
    <dbReference type="NCBI Taxonomy" id="2316728"/>
    <lineage>
        <taxon>Bacteria</taxon>
        <taxon>Pseudomonadati</taxon>
        <taxon>Myxococcota</taxon>
        <taxon>Myxococcia</taxon>
        <taxon>Myxococcales</taxon>
        <taxon>Cystobacterineae</taxon>
        <taxon>Myxococcaceae</taxon>
        <taxon>Corallococcus</taxon>
    </lineage>
</organism>
<dbReference type="NCBIfam" id="NF005300">
    <property type="entry name" value="PRK06828.1"/>
    <property type="match status" value="1"/>
</dbReference>